<evidence type="ECO:0000313" key="2">
    <source>
        <dbReference type="Proteomes" id="UP001597601"/>
    </source>
</evidence>
<name>A0ABW5XUU0_9SPHI</name>
<gene>
    <name evidence="1" type="ORF">ACFSYC_18680</name>
</gene>
<evidence type="ECO:0000313" key="1">
    <source>
        <dbReference type="EMBL" id="MFD2866728.1"/>
    </source>
</evidence>
<dbReference type="InterPro" id="IPR011990">
    <property type="entry name" value="TPR-like_helical_dom_sf"/>
</dbReference>
<reference evidence="2" key="1">
    <citation type="journal article" date="2019" name="Int. J. Syst. Evol. Microbiol.">
        <title>The Global Catalogue of Microorganisms (GCM) 10K type strain sequencing project: providing services to taxonomists for standard genome sequencing and annotation.</title>
        <authorList>
            <consortium name="The Broad Institute Genomics Platform"/>
            <consortium name="The Broad Institute Genome Sequencing Center for Infectious Disease"/>
            <person name="Wu L."/>
            <person name="Ma J."/>
        </authorList>
    </citation>
    <scope>NUCLEOTIDE SEQUENCE [LARGE SCALE GENOMIC DNA]</scope>
    <source>
        <strain evidence="2">KCTC 52232</strain>
    </source>
</reference>
<dbReference type="Proteomes" id="UP001597601">
    <property type="component" value="Unassembled WGS sequence"/>
</dbReference>
<accession>A0ABW5XUU0</accession>
<proteinExistence type="predicted"/>
<organism evidence="1 2">
    <name type="scientific">Mucilaginibacter antarcticus</name>
    <dbReference type="NCBI Taxonomy" id="1855725"/>
    <lineage>
        <taxon>Bacteria</taxon>
        <taxon>Pseudomonadati</taxon>
        <taxon>Bacteroidota</taxon>
        <taxon>Sphingobacteriia</taxon>
        <taxon>Sphingobacteriales</taxon>
        <taxon>Sphingobacteriaceae</taxon>
        <taxon>Mucilaginibacter</taxon>
    </lineage>
</organism>
<dbReference type="RefSeq" id="WP_377130371.1">
    <property type="nucleotide sequence ID" value="NZ_JBHUHN010000001.1"/>
</dbReference>
<comment type="caution">
    <text evidence="1">The sequence shown here is derived from an EMBL/GenBank/DDBJ whole genome shotgun (WGS) entry which is preliminary data.</text>
</comment>
<keyword evidence="2" id="KW-1185">Reference proteome</keyword>
<sequence length="156" mass="18155">MGKIFVFFLLIFFVFGKASGQSKPDILHSKIANSKRDTNRINLLEDLGLYYRNLPDRQKWIFDSSLVYFNKALILSKELNFRDKEMKAHSLLSGAYFRKMDPQSGRSHGIMVIEYYRQIKDLKQQAIYTDQFASVDIPLILTTQFRRNVTSDSASN</sequence>
<dbReference type="EMBL" id="JBHUON010000033">
    <property type="protein sequence ID" value="MFD2866728.1"/>
    <property type="molecule type" value="Genomic_DNA"/>
</dbReference>
<protein>
    <submittedName>
        <fullName evidence="1">Uncharacterized protein</fullName>
    </submittedName>
</protein>
<dbReference type="Gene3D" id="1.25.40.10">
    <property type="entry name" value="Tetratricopeptide repeat domain"/>
    <property type="match status" value="1"/>
</dbReference>